<sequence length="1563" mass="168582">MIFAVLLLIAGNVLTVLPNHIHAEDNTEVTQAAENTCPAPVALINGGFEQPKARNVGDKGSTGTDPYWMYFFENEVPGWETDASDNRIQIMQNSNEFKVGPENDRMSVIAAEGTQYAELNANEPAMLYQDVNTTPGQTIYWRLAHRGELGYDTMQIRIGSVNTPVDTLPVIQKMSSTYDKWYYYTGTYTVPAGQTKTRFGFEAVSSSTGSPMAGNLLDDIFLGTEPCVTANKSVSPQGEVQPGDELTYAVQIKNEGGDVAADASFSDAIPEGTEYVPGSLKLINGSTTKNLTDASDGDEGNFDGNKVNITLGDLPNTNNLPNGMTVQFKVKAKTGYVGKEISNKAQINYDSLLTNTSKKTESNEVTTPVVFKDPVLESKKTSAIKAKAEGNQDADHPEVGDTLSYTIQTRNTVEDSQVKNVAISDAVPEGLEYVPGTLQVDGTSVSDAQDDDKGQYADGKVSGQIGNISDTEWHNVTFEAKVKSGQAGKDIINKASISGDNIETPDTPSNEVKVYPRNPSLESKKTSAIKEKVEGNKYPDHPEVGDTLLYTIQTRNTEEDSEAKNLTISDTLPDGLEYIPGTLKVDGTSVSDAKDDDKGDVTDGKVSGQIGDVTDMEWHNVTFEAKVKAGQAGETIQNTASVTGSNVDTPDKPSNDTEIYPRKPNVESKKTASLQEKAEGNKDEKHPEVGDTLLYTIETRNTIEDSLLKDLVISDELPDGLEYVSGSLKVDNKGVSDAKDDDKGDVTDGKVSGQIGDVTDTEWHTVTFEAKVKAGQAGETIQNTASVTGSNVDTPDTPKNEVEVYPRNPALESKKTASIQAKAEGNKEENQTQVGDTLLYTIQTRNTIEDSLVKNLVISDELPEGLEYVSGTLKVDNKTVSDDQDDDKGDMTDGKVSGQIGDVTDTEWHTVTFEAKVKAGQTDQKIVNTASVTGDNVDKTDTPSHEVKVSPRNPVLESEKTAKNLDSDKEKYEAGDTVVYTIKTRNTVKDSKVTDLVIEDKLPAGLEYVPGTLKVDNKEVSDARDDDKGDVTDGKVSGQFGDVTDTEWHTVTFEAKVKSGQADKNIVNTASISGDNTDKPDTPSQEVKVSPKDPVLKSEKSVKNLDSDKGKYEAGDTVVYTIKTRNTVADSKVTDLVIADKLPAGLKYVEGSLKASNGGEATIKDGKITANFGDVTDTEWRTVTFQAKIESGYAEKTIKNVATVDGGNIDTPDKPGTDIKVDPKDPKLESKKTASIKEKADGNKDEDHPESGDTLLYTIQTRNTVDDSLVKNLVISDSLPEGLEYVAGTLKVDGTAVSDDQDDDHGYYADGKTSGEFGNVTDTKWHSVTFEAKVKSGQAGKDIVNTANISSDNIKTPDKPSHEVKVYPRNPVLESEKTVKNLDADKEKYEAGDTVVYTIKTRNTVSDGKVENLVILDDLPAGLKYVEGSLKASNGGEATFKDGKVTANFGDVTDTEWRTVTFQAKIESGFAGKTITNVATVNGSGIDNPDKPKAEMNVVSKGSEKPNEPAKSSKSTPEKTGEKTNAGKELPDTATNHYNILLVGFGLLLIGSALWYFRRKRNA</sequence>
<evidence type="ECO:0000313" key="11">
    <source>
        <dbReference type="Proteomes" id="UP001177898"/>
    </source>
</evidence>
<reference evidence="10" key="1">
    <citation type="submission" date="2023-08" db="EMBL/GenBank/DDBJ databases">
        <title>Functional annotation and safety assessment of Bacillus stercoris.</title>
        <authorList>
            <person name="Pandit N.T."/>
            <person name="Ahir S.V."/>
            <person name="Chauhan D.A."/>
            <person name="Bose A."/>
            <person name="Dunlap C."/>
            <person name="Doshi J.A."/>
        </authorList>
    </citation>
    <scope>NUCLEOTIDE SEQUENCE</scope>
    <source>
        <strain evidence="10">ZBMF30</strain>
    </source>
</reference>
<feature type="compositionally biased region" description="Polar residues" evidence="6">
    <location>
        <begin position="1066"/>
        <end position="1075"/>
    </location>
</feature>
<comment type="subcellular location">
    <subcellularLocation>
        <location evidence="1">Secreted</location>
        <location evidence="1">Cell wall</location>
        <topology evidence="1">Peptidoglycan-anchor</topology>
    </subcellularLocation>
</comment>
<dbReference type="InterPro" id="IPR008966">
    <property type="entry name" value="Adhesion_dom_sf"/>
</dbReference>
<feature type="compositionally biased region" description="Basic and acidic residues" evidence="6">
    <location>
        <begin position="1211"/>
        <end position="1251"/>
    </location>
</feature>
<keyword evidence="7" id="KW-0812">Transmembrane</keyword>
<feature type="domain" description="Gram-positive cocci surface proteins LPxTG" evidence="9">
    <location>
        <begin position="1530"/>
        <end position="1563"/>
    </location>
</feature>
<feature type="compositionally biased region" description="Basic and acidic residues" evidence="6">
    <location>
        <begin position="936"/>
        <end position="949"/>
    </location>
</feature>
<evidence type="ECO:0000256" key="8">
    <source>
        <dbReference type="SAM" id="SignalP"/>
    </source>
</evidence>
<proteinExistence type="predicted"/>
<feature type="compositionally biased region" description="Basic and acidic residues" evidence="6">
    <location>
        <begin position="1516"/>
        <end position="1531"/>
    </location>
</feature>
<keyword evidence="5" id="KW-0572">Peptidoglycan-anchor</keyword>
<dbReference type="NCBIfam" id="TIGR01451">
    <property type="entry name" value="B_ant_repeat"/>
    <property type="match status" value="9"/>
</dbReference>
<feature type="region of interest" description="Disordered" evidence="6">
    <location>
        <begin position="634"/>
        <end position="687"/>
    </location>
</feature>
<evidence type="ECO:0000256" key="1">
    <source>
        <dbReference type="ARBA" id="ARBA00004168"/>
    </source>
</evidence>
<dbReference type="Pfam" id="PF01345">
    <property type="entry name" value="DUF11"/>
    <property type="match status" value="9"/>
</dbReference>
<feature type="region of interest" description="Disordered" evidence="6">
    <location>
        <begin position="1483"/>
        <end position="1531"/>
    </location>
</feature>
<keyword evidence="7" id="KW-1133">Transmembrane helix</keyword>
<dbReference type="RefSeq" id="WP_306645488.1">
    <property type="nucleotide sequence ID" value="NZ_JAVCYS010000003.1"/>
</dbReference>
<feature type="region of interest" description="Disordered" evidence="6">
    <location>
        <begin position="933"/>
        <end position="963"/>
    </location>
</feature>
<feature type="region of interest" description="Disordered" evidence="6">
    <location>
        <begin position="731"/>
        <end position="755"/>
    </location>
</feature>
<feature type="region of interest" description="Disordered" evidence="6">
    <location>
        <begin position="1066"/>
        <end position="1108"/>
    </location>
</feature>
<feature type="compositionally biased region" description="Basic and acidic residues" evidence="6">
    <location>
        <begin position="1089"/>
        <end position="1108"/>
    </location>
</feature>
<dbReference type="InterPro" id="IPR051172">
    <property type="entry name" value="Chlamydia_OmcB"/>
</dbReference>
<evidence type="ECO:0000256" key="4">
    <source>
        <dbReference type="ARBA" id="ARBA00022729"/>
    </source>
</evidence>
<organism evidence="10 11">
    <name type="scientific">Bacillus stercoris</name>
    <dbReference type="NCBI Taxonomy" id="2054641"/>
    <lineage>
        <taxon>Bacteria</taxon>
        <taxon>Bacillati</taxon>
        <taxon>Bacillota</taxon>
        <taxon>Bacilli</taxon>
        <taxon>Bacillales</taxon>
        <taxon>Bacillaceae</taxon>
        <taxon>Bacillus</taxon>
    </lineage>
</organism>
<dbReference type="PANTHER" id="PTHR34819:SF3">
    <property type="entry name" value="CELL SURFACE PROTEIN"/>
    <property type="match status" value="1"/>
</dbReference>
<comment type="caution">
    <text evidence="10">The sequence shown here is derived from an EMBL/GenBank/DDBJ whole genome shotgun (WGS) entry which is preliminary data.</text>
</comment>
<feature type="region of interest" description="Disordered" evidence="6">
    <location>
        <begin position="877"/>
        <end position="900"/>
    </location>
</feature>
<dbReference type="InterPro" id="IPR019931">
    <property type="entry name" value="LPXTG_anchor"/>
</dbReference>
<evidence type="ECO:0000313" key="10">
    <source>
        <dbReference type="EMBL" id="MDQ1852081.1"/>
    </source>
</evidence>
<name>A0ABU0V598_9BACI</name>
<evidence type="ECO:0000256" key="2">
    <source>
        <dbReference type="ARBA" id="ARBA00022512"/>
    </source>
</evidence>
<dbReference type="NCBIfam" id="TIGR04226">
    <property type="entry name" value="RrgB_K2N_iso_D2"/>
    <property type="match status" value="9"/>
</dbReference>
<accession>A0ABU0V598</accession>
<keyword evidence="4 8" id="KW-0732">Signal</keyword>
<evidence type="ECO:0000256" key="6">
    <source>
        <dbReference type="SAM" id="MobiDB-lite"/>
    </source>
</evidence>
<dbReference type="InterPro" id="IPR026466">
    <property type="entry name" value="Fim_isopep_form_D2_dom"/>
</dbReference>
<dbReference type="InterPro" id="IPR047589">
    <property type="entry name" value="DUF11_rpt"/>
</dbReference>
<feature type="compositionally biased region" description="Basic and acidic residues" evidence="6">
    <location>
        <begin position="649"/>
        <end position="687"/>
    </location>
</feature>
<feature type="region of interest" description="Disordered" evidence="6">
    <location>
        <begin position="1019"/>
        <end position="1038"/>
    </location>
</feature>
<keyword evidence="3" id="KW-0964">Secreted</keyword>
<evidence type="ECO:0000256" key="3">
    <source>
        <dbReference type="ARBA" id="ARBA00022525"/>
    </source>
</evidence>
<feature type="chain" id="PRO_5047296898" evidence="8">
    <location>
        <begin position="24"/>
        <end position="1563"/>
    </location>
</feature>
<feature type="compositionally biased region" description="Basic and acidic residues" evidence="6">
    <location>
        <begin position="592"/>
        <end position="603"/>
    </location>
</feature>
<dbReference type="PROSITE" id="PS50847">
    <property type="entry name" value="GRAM_POS_ANCHORING"/>
    <property type="match status" value="1"/>
</dbReference>
<evidence type="ECO:0000256" key="5">
    <source>
        <dbReference type="ARBA" id="ARBA00023088"/>
    </source>
</evidence>
<evidence type="ECO:0000259" key="9">
    <source>
        <dbReference type="PROSITE" id="PS50847"/>
    </source>
</evidence>
<dbReference type="Pfam" id="PF00746">
    <property type="entry name" value="Gram_pos_anchor"/>
    <property type="match status" value="1"/>
</dbReference>
<feature type="region of interest" description="Disordered" evidence="6">
    <location>
        <begin position="1205"/>
        <end position="1252"/>
    </location>
</feature>
<dbReference type="Proteomes" id="UP001177898">
    <property type="component" value="Unassembled WGS sequence"/>
</dbReference>
<keyword evidence="7" id="KW-0472">Membrane</keyword>
<feature type="compositionally biased region" description="Polar residues" evidence="6">
    <location>
        <begin position="634"/>
        <end position="648"/>
    </location>
</feature>
<dbReference type="InterPro" id="IPR001434">
    <property type="entry name" value="OmcB-like_DUF11"/>
</dbReference>
<dbReference type="EMBL" id="JAVCYS010000003">
    <property type="protein sequence ID" value="MDQ1852081.1"/>
    <property type="molecule type" value="Genomic_DNA"/>
</dbReference>
<dbReference type="NCBIfam" id="TIGR01167">
    <property type="entry name" value="LPXTG_anchor"/>
    <property type="match status" value="1"/>
</dbReference>
<dbReference type="PANTHER" id="PTHR34819">
    <property type="entry name" value="LARGE CYSTEINE-RICH PERIPLASMIC PROTEIN OMCB"/>
    <property type="match status" value="1"/>
</dbReference>
<feature type="transmembrane region" description="Helical" evidence="7">
    <location>
        <begin position="1538"/>
        <end position="1557"/>
    </location>
</feature>
<feature type="signal peptide" evidence="8">
    <location>
        <begin position="1"/>
        <end position="23"/>
    </location>
</feature>
<keyword evidence="11" id="KW-1185">Reference proteome</keyword>
<dbReference type="Gene3D" id="2.60.40.740">
    <property type="match status" value="9"/>
</dbReference>
<protein>
    <submittedName>
        <fullName evidence="10">Isopeptide-forming domain-containing fimbrial protein</fullName>
    </submittedName>
</protein>
<gene>
    <name evidence="10" type="ORF">RAQ16_06785</name>
</gene>
<feature type="compositionally biased region" description="Basic and acidic residues" evidence="6">
    <location>
        <begin position="731"/>
        <end position="748"/>
    </location>
</feature>
<feature type="compositionally biased region" description="Basic and acidic residues" evidence="6">
    <location>
        <begin position="1019"/>
        <end position="1033"/>
    </location>
</feature>
<dbReference type="SUPFAM" id="SSF49401">
    <property type="entry name" value="Bacterial adhesins"/>
    <property type="match status" value="9"/>
</dbReference>
<evidence type="ECO:0000256" key="7">
    <source>
        <dbReference type="SAM" id="Phobius"/>
    </source>
</evidence>
<keyword evidence="2" id="KW-0134">Cell wall</keyword>
<feature type="region of interest" description="Disordered" evidence="6">
    <location>
        <begin position="583"/>
        <end position="609"/>
    </location>
</feature>